<feature type="transmembrane region" description="Helical" evidence="1">
    <location>
        <begin position="171"/>
        <end position="191"/>
    </location>
</feature>
<feature type="transmembrane region" description="Helical" evidence="1">
    <location>
        <begin position="6"/>
        <end position="26"/>
    </location>
</feature>
<comment type="caution">
    <text evidence="2">The sequence shown here is derived from an EMBL/GenBank/DDBJ whole genome shotgun (WGS) entry which is preliminary data.</text>
</comment>
<keyword evidence="1" id="KW-1133">Transmembrane helix</keyword>
<organism evidence="2 3">
    <name type="scientific">Rufibacter latericius</name>
    <dbReference type="NCBI Taxonomy" id="2487040"/>
    <lineage>
        <taxon>Bacteria</taxon>
        <taxon>Pseudomonadati</taxon>
        <taxon>Bacteroidota</taxon>
        <taxon>Cytophagia</taxon>
        <taxon>Cytophagales</taxon>
        <taxon>Hymenobacteraceae</taxon>
        <taxon>Rufibacter</taxon>
    </lineage>
</organism>
<keyword evidence="3" id="KW-1185">Reference proteome</keyword>
<dbReference type="OrthoDB" id="675847at2"/>
<evidence type="ECO:0000256" key="1">
    <source>
        <dbReference type="SAM" id="Phobius"/>
    </source>
</evidence>
<dbReference type="RefSeq" id="WP_123127303.1">
    <property type="nucleotide sequence ID" value="NZ_RJJD01000008.1"/>
</dbReference>
<feature type="transmembrane region" description="Helical" evidence="1">
    <location>
        <begin position="74"/>
        <end position="95"/>
    </location>
</feature>
<dbReference type="AlphaFoldDB" id="A0A3M9MJI9"/>
<feature type="transmembrane region" description="Helical" evidence="1">
    <location>
        <begin position="211"/>
        <end position="231"/>
    </location>
</feature>
<feature type="transmembrane region" description="Helical" evidence="1">
    <location>
        <begin position="47"/>
        <end position="68"/>
    </location>
</feature>
<feature type="transmembrane region" description="Helical" evidence="1">
    <location>
        <begin position="147"/>
        <end position="164"/>
    </location>
</feature>
<gene>
    <name evidence="2" type="ORF">EFB08_12510</name>
</gene>
<accession>A0A3M9MJI9</accession>
<proteinExistence type="predicted"/>
<evidence type="ECO:0000313" key="3">
    <source>
        <dbReference type="Proteomes" id="UP000272117"/>
    </source>
</evidence>
<name>A0A3M9MJI9_9BACT</name>
<evidence type="ECO:0000313" key="2">
    <source>
        <dbReference type="EMBL" id="RNI25674.1"/>
    </source>
</evidence>
<dbReference type="EMBL" id="RJJD01000008">
    <property type="protein sequence ID" value="RNI25674.1"/>
    <property type="molecule type" value="Genomic_DNA"/>
</dbReference>
<keyword evidence="1" id="KW-0812">Transmembrane</keyword>
<dbReference type="Proteomes" id="UP000272117">
    <property type="component" value="Unassembled WGS sequence"/>
</dbReference>
<reference evidence="2 3" key="1">
    <citation type="submission" date="2018-11" db="EMBL/GenBank/DDBJ databases">
        <title>Rufibacter latericius sp. nov., isolated from water in Baiyang Lake.</title>
        <authorList>
            <person name="Yang Y."/>
        </authorList>
    </citation>
    <scope>NUCLEOTIDE SEQUENCE [LARGE SCALE GENOMIC DNA]</scope>
    <source>
        <strain evidence="2 3">R-22-1c-1</strain>
    </source>
</reference>
<feature type="transmembrane region" description="Helical" evidence="1">
    <location>
        <begin position="116"/>
        <end position="135"/>
    </location>
</feature>
<protein>
    <submittedName>
        <fullName evidence="2">Uncharacterized protein</fullName>
    </submittedName>
</protein>
<sequence>MKANYLFLAQLGFAALSILCLALLLAGTRHTFLRMGFSTAQASKKTWIIGGLLTGWLLLVSFLALSGLTSNFDIAPLNMAPALLPPLVAVLMITFHPGTQNFLRHLPPAGLLYLQAFRIPVEIFLWWLFLANAIPERLTFEGRNWDILSGLFGPVFAVLCYAGHRYNPKLAMLYHLLGLGLLLNIVANGLLTLPTPVQVFFDKPGATILTTFPVMLLPAFLVPLAYTLHFFSLRQAALERKETAPHQPKTVTA</sequence>
<keyword evidence="1" id="KW-0472">Membrane</keyword>